<gene>
    <name evidence="1" type="ORF">C1I95_33925</name>
</gene>
<dbReference type="Proteomes" id="UP000248924">
    <property type="component" value="Unassembled WGS sequence"/>
</dbReference>
<comment type="caution">
    <text evidence="1">The sequence shown here is derived from an EMBL/GenBank/DDBJ whole genome shotgun (WGS) entry which is preliminary data.</text>
</comment>
<evidence type="ECO:0000313" key="1">
    <source>
        <dbReference type="EMBL" id="PZG03235.1"/>
    </source>
</evidence>
<keyword evidence="2" id="KW-1185">Reference proteome</keyword>
<sequence length="62" mass="7169">SEEALAVLRTEYTANDFPRLPVREEEHALVWLTRSPLQADVPAGVVKTESFRLRPTRRSRLH</sequence>
<dbReference type="AlphaFoldDB" id="A0A2W2DDG2"/>
<evidence type="ECO:0000313" key="2">
    <source>
        <dbReference type="Proteomes" id="UP000248924"/>
    </source>
</evidence>
<organism evidence="1 2">
    <name type="scientific">Micromonospora craterilacus</name>
    <dbReference type="NCBI Taxonomy" id="1655439"/>
    <lineage>
        <taxon>Bacteria</taxon>
        <taxon>Bacillati</taxon>
        <taxon>Actinomycetota</taxon>
        <taxon>Actinomycetes</taxon>
        <taxon>Micromonosporales</taxon>
        <taxon>Micromonosporaceae</taxon>
        <taxon>Micromonospora</taxon>
    </lineage>
</organism>
<accession>A0A2W2DDG2</accession>
<protein>
    <submittedName>
        <fullName evidence="1">NIPSNAP family protein</fullName>
    </submittedName>
</protein>
<dbReference type="EMBL" id="POTY01000479">
    <property type="protein sequence ID" value="PZG03235.1"/>
    <property type="molecule type" value="Genomic_DNA"/>
</dbReference>
<name>A0A2W2DDG2_9ACTN</name>
<reference evidence="1 2" key="1">
    <citation type="submission" date="2018-01" db="EMBL/GenBank/DDBJ databases">
        <title>Draft genome sequence of Jishengella sp. NA12.</title>
        <authorList>
            <person name="Sahin N."/>
            <person name="Ay H."/>
            <person name="Saygin H."/>
        </authorList>
    </citation>
    <scope>NUCLEOTIDE SEQUENCE [LARGE SCALE GENOMIC DNA]</scope>
    <source>
        <strain evidence="1 2">NA12</strain>
    </source>
</reference>
<feature type="non-terminal residue" evidence="1">
    <location>
        <position position="1"/>
    </location>
</feature>
<proteinExistence type="predicted"/>